<dbReference type="RefSeq" id="WP_101219419.1">
    <property type="nucleotide sequence ID" value="NZ_KZ477990.1"/>
</dbReference>
<dbReference type="PANTHER" id="PTHR43552:SF1">
    <property type="entry name" value="DIAMINOBUTYRATE--2-OXOGLUTARATE AMINOTRANSFERASE"/>
    <property type="match status" value="1"/>
</dbReference>
<keyword evidence="4" id="KW-0808">Transferase</keyword>
<accession>A0A2N1EAD8</accession>
<dbReference type="EMBL" id="NVXX01000010">
    <property type="protein sequence ID" value="PKH23399.1"/>
    <property type="molecule type" value="Genomic_DNA"/>
</dbReference>
<dbReference type="GO" id="GO:0030170">
    <property type="term" value="F:pyridoxal phosphate binding"/>
    <property type="evidence" value="ECO:0007669"/>
    <property type="project" value="InterPro"/>
</dbReference>
<dbReference type="PIRSF" id="PIRSF000521">
    <property type="entry name" value="Transaminase_4ab_Lys_Orn"/>
    <property type="match status" value="1"/>
</dbReference>
<dbReference type="InterPro" id="IPR049704">
    <property type="entry name" value="Aminotrans_3_PPA_site"/>
</dbReference>
<evidence type="ECO:0000256" key="5">
    <source>
        <dbReference type="ARBA" id="ARBA00022898"/>
    </source>
</evidence>
<keyword evidence="5 6" id="KW-0663">Pyridoxal phosphate</keyword>
<dbReference type="InterPro" id="IPR004637">
    <property type="entry name" value="Dat"/>
</dbReference>
<evidence type="ECO:0000256" key="1">
    <source>
        <dbReference type="ARBA" id="ARBA00001933"/>
    </source>
</evidence>
<proteinExistence type="inferred from homology"/>
<evidence type="ECO:0000313" key="7">
    <source>
        <dbReference type="EMBL" id="PKH23399.1"/>
    </source>
</evidence>
<evidence type="ECO:0000256" key="6">
    <source>
        <dbReference type="RuleBase" id="RU003560"/>
    </source>
</evidence>
<evidence type="ECO:0000256" key="3">
    <source>
        <dbReference type="ARBA" id="ARBA00022576"/>
    </source>
</evidence>
<dbReference type="CDD" id="cd00610">
    <property type="entry name" value="OAT_like"/>
    <property type="match status" value="1"/>
</dbReference>
<gene>
    <name evidence="7" type="ORF">CIB54_08100</name>
</gene>
<keyword evidence="3" id="KW-0032">Aminotransferase</keyword>
<protein>
    <submittedName>
        <fullName evidence="7">Diaminobutyrate--2-oxoglutarate transaminase</fullName>
    </submittedName>
</protein>
<dbReference type="Gene3D" id="3.40.640.10">
    <property type="entry name" value="Type I PLP-dependent aspartate aminotransferase-like (Major domain)"/>
    <property type="match status" value="1"/>
</dbReference>
<dbReference type="PROSITE" id="PS00600">
    <property type="entry name" value="AA_TRANSFER_CLASS_3"/>
    <property type="match status" value="1"/>
</dbReference>
<dbReference type="GO" id="GO:0008483">
    <property type="term" value="F:transaminase activity"/>
    <property type="evidence" value="ECO:0007669"/>
    <property type="project" value="UniProtKB-KW"/>
</dbReference>
<comment type="cofactor">
    <cofactor evidence="1">
        <name>pyridoxal 5'-phosphate</name>
        <dbReference type="ChEBI" id="CHEBI:597326"/>
    </cofactor>
</comment>
<reference evidence="7 8" key="1">
    <citation type="submission" date="2017-08" db="EMBL/GenBank/DDBJ databases">
        <authorList>
            <person name="de Groot N.N."/>
        </authorList>
    </citation>
    <scope>NUCLEOTIDE SEQUENCE [LARGE SCALE GENOMIC DNA]</scope>
    <source>
        <strain evidence="7 8">PfR 37</strain>
    </source>
</reference>
<comment type="similarity">
    <text evidence="2 6">Belongs to the class-III pyridoxal-phosphate-dependent aminotransferase family.</text>
</comment>
<name>A0A2N1EAD8_PSEFL</name>
<dbReference type="InterPro" id="IPR015422">
    <property type="entry name" value="PyrdxlP-dep_Trfase_small"/>
</dbReference>
<dbReference type="InterPro" id="IPR015421">
    <property type="entry name" value="PyrdxlP-dep_Trfase_major"/>
</dbReference>
<dbReference type="InterPro" id="IPR005814">
    <property type="entry name" value="Aminotrans_3"/>
</dbReference>
<evidence type="ECO:0000313" key="8">
    <source>
        <dbReference type="Proteomes" id="UP000233564"/>
    </source>
</evidence>
<evidence type="ECO:0000256" key="4">
    <source>
        <dbReference type="ARBA" id="ARBA00022679"/>
    </source>
</evidence>
<dbReference type="SUPFAM" id="SSF53383">
    <property type="entry name" value="PLP-dependent transferases"/>
    <property type="match status" value="1"/>
</dbReference>
<dbReference type="NCBIfam" id="TIGR00709">
    <property type="entry name" value="dat"/>
    <property type="match status" value="1"/>
</dbReference>
<dbReference type="AlphaFoldDB" id="A0A2N1EAD8"/>
<sequence>MTESSIDFLTRRESNARTYARNIPKVLSQGSGTEVVDSEGRRYLDCLACAGALPLGHNHPFVQQRVIDFLQSGQLQQALDIATPAKLHFVQELYEMLPPEFAKRAKIQFCGPTGADAAEAALKLFKIATKRRPIIVFQGAYHGMTHGTLGMMGNLAPKQEISGLPGEVHFLPYPYVYRSPFGAGTPAQETERLSLICLENALSDPESGIGKPAMVLLEAIQGEGGCIPASAHWLRQVRQITQRYDVPLVIDEIQAGIGRSGDLFAFQQADIVPDAILLSKAIGGGYPLSVLLYLDQYDQWKPGAHTGTFRGNQIALVSGAATLEFIRREGLLEHVNVVGEQLRQGLLQLQKRYPCIGDVRGRGLMLGMEMIEPDGSVDALGHPQAAGAIAAQVKRTCLDEGLIIETGGRHGAVLRFLPPLVITRSEVDQVLERLDRALASQRVSSTRAIERALHGEMQA</sequence>
<dbReference type="PANTHER" id="PTHR43552">
    <property type="entry name" value="DIAMINOBUTYRATE--2-OXOGLUTARATE AMINOTRANSFERASE"/>
    <property type="match status" value="1"/>
</dbReference>
<dbReference type="Gene3D" id="3.90.1150.10">
    <property type="entry name" value="Aspartate Aminotransferase, domain 1"/>
    <property type="match status" value="1"/>
</dbReference>
<comment type="caution">
    <text evidence="7">The sequence shown here is derived from an EMBL/GenBank/DDBJ whole genome shotgun (WGS) entry which is preliminary data.</text>
</comment>
<dbReference type="Proteomes" id="UP000233564">
    <property type="component" value="Unassembled WGS sequence"/>
</dbReference>
<organism evidence="7 8">
    <name type="scientific">Pseudomonas fluorescens</name>
    <dbReference type="NCBI Taxonomy" id="294"/>
    <lineage>
        <taxon>Bacteria</taxon>
        <taxon>Pseudomonadati</taxon>
        <taxon>Pseudomonadota</taxon>
        <taxon>Gammaproteobacteria</taxon>
        <taxon>Pseudomonadales</taxon>
        <taxon>Pseudomonadaceae</taxon>
        <taxon>Pseudomonas</taxon>
    </lineage>
</organism>
<dbReference type="InterPro" id="IPR015424">
    <property type="entry name" value="PyrdxlP-dep_Trfase"/>
</dbReference>
<dbReference type="Pfam" id="PF00202">
    <property type="entry name" value="Aminotran_3"/>
    <property type="match status" value="1"/>
</dbReference>
<evidence type="ECO:0000256" key="2">
    <source>
        <dbReference type="ARBA" id="ARBA00008954"/>
    </source>
</evidence>